<evidence type="ECO:0000256" key="2">
    <source>
        <dbReference type="SAM" id="SignalP"/>
    </source>
</evidence>
<feature type="domain" description="Fibronectin type-III" evidence="3">
    <location>
        <begin position="310"/>
        <end position="399"/>
    </location>
</feature>
<evidence type="ECO:0000313" key="5">
    <source>
        <dbReference type="Proteomes" id="UP000004095"/>
    </source>
</evidence>
<dbReference type="Gene3D" id="2.60.40.10">
    <property type="entry name" value="Immunoglobulins"/>
    <property type="match status" value="1"/>
</dbReference>
<dbReference type="AlphaFoldDB" id="A1ZEK6"/>
<dbReference type="RefSeq" id="WP_002694100.1">
    <property type="nucleotide sequence ID" value="NZ_AAWS01000004.1"/>
</dbReference>
<keyword evidence="5" id="KW-1185">Reference proteome</keyword>
<name>A1ZEK6_MICM2</name>
<comment type="caution">
    <text evidence="4">The sequence shown here is derived from an EMBL/GenBank/DDBJ whole genome shotgun (WGS) entry which is preliminary data.</text>
</comment>
<dbReference type="EMBL" id="AAWS01000004">
    <property type="protein sequence ID" value="EAY30958.1"/>
    <property type="molecule type" value="Genomic_DNA"/>
</dbReference>
<dbReference type="Proteomes" id="UP000004095">
    <property type="component" value="Unassembled WGS sequence"/>
</dbReference>
<keyword evidence="2" id="KW-0732">Signal</keyword>
<dbReference type="InterPro" id="IPR003961">
    <property type="entry name" value="FN3_dom"/>
</dbReference>
<feature type="signal peptide" evidence="2">
    <location>
        <begin position="1"/>
        <end position="25"/>
    </location>
</feature>
<feature type="coiled-coil region" evidence="1">
    <location>
        <begin position="593"/>
        <end position="635"/>
    </location>
</feature>
<dbReference type="eggNOG" id="COG3179">
    <property type="taxonomic scope" value="Bacteria"/>
</dbReference>
<dbReference type="PROSITE" id="PS50853">
    <property type="entry name" value="FN3"/>
    <property type="match status" value="1"/>
</dbReference>
<dbReference type="InterPro" id="IPR036116">
    <property type="entry name" value="FN3_sf"/>
</dbReference>
<accession>A1ZEK6</accession>
<protein>
    <submittedName>
        <fullName evidence="4">Fibronectin type III domain protein</fullName>
    </submittedName>
</protein>
<dbReference type="InterPro" id="IPR013783">
    <property type="entry name" value="Ig-like_fold"/>
</dbReference>
<evidence type="ECO:0000259" key="3">
    <source>
        <dbReference type="PROSITE" id="PS50853"/>
    </source>
</evidence>
<evidence type="ECO:0000256" key="1">
    <source>
        <dbReference type="SAM" id="Coils"/>
    </source>
</evidence>
<dbReference type="CDD" id="cd00063">
    <property type="entry name" value="FN3"/>
    <property type="match status" value="1"/>
</dbReference>
<feature type="chain" id="PRO_5002641545" evidence="2">
    <location>
        <begin position="26"/>
        <end position="788"/>
    </location>
</feature>
<gene>
    <name evidence="4" type="ORF">M23134_07365</name>
</gene>
<reference evidence="4 5" key="1">
    <citation type="submission" date="2007-01" db="EMBL/GenBank/DDBJ databases">
        <authorList>
            <person name="Haygood M."/>
            <person name="Podell S."/>
            <person name="Anderson C."/>
            <person name="Hopkinson B."/>
            <person name="Roe K."/>
            <person name="Barbeau K."/>
            <person name="Gaasterland T."/>
            <person name="Ferriera S."/>
            <person name="Johnson J."/>
            <person name="Kravitz S."/>
            <person name="Beeson K."/>
            <person name="Sutton G."/>
            <person name="Rogers Y.-H."/>
            <person name="Friedman R."/>
            <person name="Frazier M."/>
            <person name="Venter J.C."/>
        </authorList>
    </citation>
    <scope>NUCLEOTIDE SEQUENCE [LARGE SCALE GENOMIC DNA]</scope>
    <source>
        <strain evidence="4 5">ATCC 23134</strain>
    </source>
</reference>
<keyword evidence="1" id="KW-0175">Coiled coil</keyword>
<evidence type="ECO:0000313" key="4">
    <source>
        <dbReference type="EMBL" id="EAY30958.1"/>
    </source>
</evidence>
<dbReference type="SUPFAM" id="SSF49265">
    <property type="entry name" value="Fibronectin type III"/>
    <property type="match status" value="1"/>
</dbReference>
<dbReference type="Pfam" id="PF00041">
    <property type="entry name" value="fn3"/>
    <property type="match status" value="1"/>
</dbReference>
<sequence length="788" mass="88847">MRIHLFKCLLIVGALLLGASGHTTAQRNYSVKLIATVSPPHSPFLHSYSYSSALTLHLILNGVTSYSGYLRIKLESMDGRGIVIQTRANYLPLLDLGPSQTMNGSDLADYFDVNNLDFQGYSRQQYLKTKRIPDGIYKLSFSFVDRYRPAVSVSNVDILSEKTLRVFALQPPILNFPLMMSQTNRSNQSLKPIPISWTRPANTPFNPEYELVLNELRPNCQNQYSDLNTNNQAASRISQGEIFNCLGPEIFRASTTSLTYNYGMQAEPALGLGKWYAIRIQARDPQGRTLFINDGVSQIRVFRYGKPCPIPIRLKATALNPYQVQLDWDALPDHTGYTVHFKREGDAYKWYTQRALSNRTQINDMEPGVSYSFKLTANCNAFGSEETATVDFRMPTPKPTGVQCGKPLVVDLSNQTPISNLRVGDKIMAADFEFTLVEVKPLGGGWFAGRAYTHIKFFQGARVFARFDRIKINTDKRLIDGELTTTGAGTQIIPDEWRDQYLSFTGEINNLFDEIERGLDKIDQAMGKIDQVLKKVEQWVKNYNGPDKAELLETIQIGKKAIEDGKKDWKDGKLTEAAKKLKDGSGKVLGAAAKMVKNTLEKLLRDLKDLLKEALDALRGRSKAEKEKLAAQKKEDWLAYQKLRAEVVIEDQGFRIKVNGTDSTLAPSGQTTGTEVNNDLFPETTHVAISQTKKAKAFDEKVNTLLVVYQKFDFEKLRFDQILVYINDPGKFGTLLEKVKKSMESLGEELLEDLSQNKLKLVKAKIETEVNKIIDDLVKEIYEKESKK</sequence>
<proteinExistence type="predicted"/>
<organism evidence="4 5">
    <name type="scientific">Microscilla marina ATCC 23134</name>
    <dbReference type="NCBI Taxonomy" id="313606"/>
    <lineage>
        <taxon>Bacteria</taxon>
        <taxon>Pseudomonadati</taxon>
        <taxon>Bacteroidota</taxon>
        <taxon>Cytophagia</taxon>
        <taxon>Cytophagales</taxon>
        <taxon>Microscillaceae</taxon>
        <taxon>Microscilla</taxon>
    </lineage>
</organism>